<evidence type="ECO:0000313" key="5">
    <source>
        <dbReference type="EMBL" id="ARN75295.1"/>
    </source>
</evidence>
<dbReference type="GO" id="GO:0003700">
    <property type="term" value="F:DNA-binding transcription factor activity"/>
    <property type="evidence" value="ECO:0007669"/>
    <property type="project" value="InterPro"/>
</dbReference>
<dbReference type="InterPro" id="IPR011256">
    <property type="entry name" value="Reg_factor_effector_dom_sf"/>
</dbReference>
<protein>
    <recommendedName>
        <fullName evidence="4">HTH araC/xylS-type domain-containing protein</fullName>
    </recommendedName>
</protein>
<dbReference type="InterPro" id="IPR029442">
    <property type="entry name" value="GyrI-like"/>
</dbReference>
<gene>
    <name evidence="5" type="ORF">BST96_14940</name>
</gene>
<keyword evidence="3" id="KW-0804">Transcription</keyword>
<dbReference type="InterPro" id="IPR010499">
    <property type="entry name" value="AraC_E-bd"/>
</dbReference>
<keyword evidence="2" id="KW-0238">DNA-binding</keyword>
<feature type="domain" description="HTH araC/xylS-type" evidence="4">
    <location>
        <begin position="8"/>
        <end position="107"/>
    </location>
</feature>
<dbReference type="SMART" id="SM00342">
    <property type="entry name" value="HTH_ARAC"/>
    <property type="match status" value="1"/>
</dbReference>
<dbReference type="SUPFAM" id="SSF55136">
    <property type="entry name" value="Probable bacterial effector-binding domain"/>
    <property type="match status" value="1"/>
</dbReference>
<reference evidence="5 6" key="1">
    <citation type="submission" date="2016-11" db="EMBL/GenBank/DDBJ databases">
        <title>Trade-off between light-utilization and light-protection in marine flavobacteria.</title>
        <authorList>
            <person name="Kumagai Y."/>
        </authorList>
    </citation>
    <scope>NUCLEOTIDE SEQUENCE [LARGE SCALE GENOMIC DNA]</scope>
    <source>
        <strain evidence="5 6">NBRC 107125</strain>
    </source>
</reference>
<dbReference type="InterPro" id="IPR009057">
    <property type="entry name" value="Homeodomain-like_sf"/>
</dbReference>
<evidence type="ECO:0000313" key="6">
    <source>
        <dbReference type="Proteomes" id="UP000193450"/>
    </source>
</evidence>
<dbReference type="PANTHER" id="PTHR40055">
    <property type="entry name" value="TRANSCRIPTIONAL REGULATOR YGIV-RELATED"/>
    <property type="match status" value="1"/>
</dbReference>
<dbReference type="SUPFAM" id="SSF46689">
    <property type="entry name" value="Homeodomain-like"/>
    <property type="match status" value="2"/>
</dbReference>
<dbReference type="Pfam" id="PF12833">
    <property type="entry name" value="HTH_18"/>
    <property type="match status" value="1"/>
</dbReference>
<dbReference type="EMBL" id="CP019343">
    <property type="protein sequence ID" value="ARN75295.1"/>
    <property type="molecule type" value="Genomic_DNA"/>
</dbReference>
<evidence type="ECO:0000256" key="2">
    <source>
        <dbReference type="ARBA" id="ARBA00023125"/>
    </source>
</evidence>
<dbReference type="PRINTS" id="PR00032">
    <property type="entry name" value="HTHARAC"/>
</dbReference>
<dbReference type="Gene3D" id="3.20.80.10">
    <property type="entry name" value="Regulatory factor, effector binding domain"/>
    <property type="match status" value="1"/>
</dbReference>
<proteinExistence type="predicted"/>
<evidence type="ECO:0000256" key="3">
    <source>
        <dbReference type="ARBA" id="ARBA00023163"/>
    </source>
</evidence>
<sequence>MQYRVRINRSLEFIFDNLHRPISLAEAAEKSHFSSFHFHRIFSAYMGETLNDFVTRIRLERSANWLIIRPLATVTEIALEAGFSSSANFSKAFKLHFGLTPTQIRRASPAQRVTAGRIREKYGKDFNLKQLNQIREPNSSANERLAASPEIRIEQLASMSAYTPSEFVGYNVDEVGRAWDKLKALAGSLGVPVSQQRHFSICKDNPLITPLEKCRYEALLVLEQPRGVSDEFKCTSIPAGRYAVAKYVGELSGLFDFYMAIYLHWLPDSGYEPDDYPLMERYLNDARVDGYAEIEVYIKLIE</sequence>
<dbReference type="PROSITE" id="PS00041">
    <property type="entry name" value="HTH_ARAC_FAMILY_1"/>
    <property type="match status" value="1"/>
</dbReference>
<dbReference type="InterPro" id="IPR020449">
    <property type="entry name" value="Tscrpt_reg_AraC-type_HTH"/>
</dbReference>
<organism evidence="5 6">
    <name type="scientific">Oceanicoccus sagamiensis</name>
    <dbReference type="NCBI Taxonomy" id="716816"/>
    <lineage>
        <taxon>Bacteria</taxon>
        <taxon>Pseudomonadati</taxon>
        <taxon>Pseudomonadota</taxon>
        <taxon>Gammaproteobacteria</taxon>
        <taxon>Cellvibrionales</taxon>
        <taxon>Spongiibacteraceae</taxon>
        <taxon>Oceanicoccus</taxon>
    </lineage>
</organism>
<dbReference type="GO" id="GO:0043565">
    <property type="term" value="F:sequence-specific DNA binding"/>
    <property type="evidence" value="ECO:0007669"/>
    <property type="project" value="InterPro"/>
</dbReference>
<dbReference type="Pfam" id="PF06445">
    <property type="entry name" value="GyrI-like"/>
    <property type="match status" value="1"/>
</dbReference>
<dbReference type="Proteomes" id="UP000193450">
    <property type="component" value="Chromosome"/>
</dbReference>
<dbReference type="PROSITE" id="PS01124">
    <property type="entry name" value="HTH_ARAC_FAMILY_2"/>
    <property type="match status" value="1"/>
</dbReference>
<dbReference type="PANTHER" id="PTHR40055:SF1">
    <property type="entry name" value="TRANSCRIPTIONAL REGULATOR YGIV-RELATED"/>
    <property type="match status" value="1"/>
</dbReference>
<dbReference type="InterPro" id="IPR018060">
    <property type="entry name" value="HTH_AraC"/>
</dbReference>
<accession>A0A1X9NHG6</accession>
<dbReference type="KEGG" id="osg:BST96_14940"/>
<keyword evidence="6" id="KW-1185">Reference proteome</keyword>
<dbReference type="Gene3D" id="1.10.10.60">
    <property type="entry name" value="Homeodomain-like"/>
    <property type="match status" value="2"/>
</dbReference>
<dbReference type="InterPro" id="IPR018062">
    <property type="entry name" value="HTH_AraC-typ_CS"/>
</dbReference>
<dbReference type="AlphaFoldDB" id="A0A1X9NHG6"/>
<keyword evidence="1" id="KW-0805">Transcription regulation</keyword>
<evidence type="ECO:0000259" key="4">
    <source>
        <dbReference type="PROSITE" id="PS01124"/>
    </source>
</evidence>
<dbReference type="InterPro" id="IPR050908">
    <property type="entry name" value="SmbC-like"/>
</dbReference>
<name>A0A1X9NHG6_9GAMM</name>
<dbReference type="SMART" id="SM00871">
    <property type="entry name" value="AraC_E_bind"/>
    <property type="match status" value="1"/>
</dbReference>
<evidence type="ECO:0000256" key="1">
    <source>
        <dbReference type="ARBA" id="ARBA00023015"/>
    </source>
</evidence>
<dbReference type="STRING" id="716816.BST96_14940"/>